<keyword evidence="1" id="KW-0285">Flavoprotein</keyword>
<dbReference type="eggNOG" id="KOG1399">
    <property type="taxonomic scope" value="Eukaryota"/>
</dbReference>
<dbReference type="GeneID" id="25981047"/>
<sequence>MDSKRSRLSVNPITLGFQIWQRALDWTLSPKAPDPNTKLHRPRVAVIGAGITGITSAAHCIGHGFDVAIFEAGGEESIGGIWSKVNDTSGLQINAAMYRFHPSVNWSRGYPNRQEIVEQVNILWKRYKLPARTHFHTPVSKVYRNEAGQWIINEPANGTFDGVIAAVGTCGDKKMPHIEGIESFKGSVFHSSMLNGESAKDKKVAIIGGGASAVEALEFASKTGAAKTYILSRSEKWIIPRNLFADILFSLNIWGQETILSWIPETLLRTFFYGDLKSIAPPAGSDSGIFTNTPMVNSDIMEKLRDGTAEWVRCDIERIVENGVEVNRRAQGVPKGGPGRQQVVDADMIIMATGFKRPPLSFLPADCFEEPYAAPNWYLQTFPPSHPSVSAINCTYVAAIGTVGNWHIGIYTRILLMFLVDPLTRPSRFWMTRWIDMTCFLKGNSPTKAFDFFTYLELLWWFLFCVVINPFRWKWAVFVFFGIGLGLPKAINRAEARILARAGYSKDERRDQGKSLVFTASVLRNLAPELQPSLLRHDTTYAQTEAEMNNPVKEIPAVILSLCTRPQAEQEATIDRYFLKDASFVHPFCYVPPIATLYDIVPWPFSPVVGITGDINSRRIVRAIFRWYKILSPDIDIAIDSIAWDEAQCILYVSIHQRFALWFVPFYAAKVHLITELQLEPVGESGTESRPVYYISRQEDHYQLTELLKFVLPKVGPASWTIWQLFSTWLCYVGVLFVDAVLGLFGKTKLLPWRKNHV</sequence>
<keyword evidence="7" id="KW-1185">Reference proteome</keyword>
<dbReference type="GO" id="GO:0004499">
    <property type="term" value="F:N,N-dimethylaniline monooxygenase activity"/>
    <property type="evidence" value="ECO:0007669"/>
    <property type="project" value="InterPro"/>
</dbReference>
<dbReference type="Proteomes" id="UP000007796">
    <property type="component" value="Unassembled WGS sequence"/>
</dbReference>
<evidence type="ECO:0000256" key="1">
    <source>
        <dbReference type="ARBA" id="ARBA00022630"/>
    </source>
</evidence>
<dbReference type="OrthoDB" id="66881at2759"/>
<dbReference type="PANTHER" id="PTHR35393:SF1">
    <property type="entry name" value="SNOAL-LIKE DOMAIN-CONTAINING PROTEIN"/>
    <property type="match status" value="1"/>
</dbReference>
<dbReference type="AlphaFoldDB" id="F0XNQ2"/>
<evidence type="ECO:0000259" key="5">
    <source>
        <dbReference type="Pfam" id="PF24840"/>
    </source>
</evidence>
<dbReference type="Gene3D" id="3.50.50.60">
    <property type="entry name" value="FAD/NAD(P)-binding domain"/>
    <property type="match status" value="1"/>
</dbReference>
<keyword evidence="3" id="KW-0560">Oxidoreductase</keyword>
<name>F0XNQ2_GROCL</name>
<evidence type="ECO:0000256" key="3">
    <source>
        <dbReference type="ARBA" id="ARBA00023002"/>
    </source>
</evidence>
<proteinExistence type="predicted"/>
<dbReference type="PANTHER" id="PTHR35393">
    <property type="entry name" value="CHROMOSOME 1, WHOLE GENOME SHOTGUN SEQUENCE"/>
    <property type="match status" value="1"/>
</dbReference>
<keyword evidence="4" id="KW-0472">Membrane</keyword>
<dbReference type="RefSeq" id="XP_014169977.1">
    <property type="nucleotide sequence ID" value="XM_014314502.1"/>
</dbReference>
<dbReference type="GO" id="GO:0050661">
    <property type="term" value="F:NADP binding"/>
    <property type="evidence" value="ECO:0007669"/>
    <property type="project" value="InterPro"/>
</dbReference>
<evidence type="ECO:0000256" key="2">
    <source>
        <dbReference type="ARBA" id="ARBA00022827"/>
    </source>
</evidence>
<gene>
    <name evidence="6" type="ORF">CMQ_7497</name>
</gene>
<dbReference type="Pfam" id="PF24840">
    <property type="entry name" value="NTF2_SigF"/>
    <property type="match status" value="2"/>
</dbReference>
<keyword evidence="4" id="KW-0812">Transmembrane</keyword>
<organism evidence="7">
    <name type="scientific">Grosmannia clavigera (strain kw1407 / UAMH 11150)</name>
    <name type="common">Blue stain fungus</name>
    <name type="synonym">Graphiocladiella clavigera</name>
    <dbReference type="NCBI Taxonomy" id="655863"/>
    <lineage>
        <taxon>Eukaryota</taxon>
        <taxon>Fungi</taxon>
        <taxon>Dikarya</taxon>
        <taxon>Ascomycota</taxon>
        <taxon>Pezizomycotina</taxon>
        <taxon>Sordariomycetes</taxon>
        <taxon>Sordariomycetidae</taxon>
        <taxon>Ophiostomatales</taxon>
        <taxon>Ophiostomataceae</taxon>
        <taxon>Leptographium</taxon>
    </lineage>
</organism>
<dbReference type="PRINTS" id="PR00469">
    <property type="entry name" value="PNDRDTASEII"/>
</dbReference>
<dbReference type="InterPro" id="IPR036188">
    <property type="entry name" value="FAD/NAD-bd_sf"/>
</dbReference>
<dbReference type="GO" id="GO:0050660">
    <property type="term" value="F:flavin adenine dinucleotide binding"/>
    <property type="evidence" value="ECO:0007669"/>
    <property type="project" value="InterPro"/>
</dbReference>
<accession>F0XNQ2</accession>
<protein>
    <submittedName>
        <fullName evidence="6">Flavin-binding monooxygenase-like protein</fullName>
    </submittedName>
</protein>
<keyword evidence="2" id="KW-0274">FAD</keyword>
<evidence type="ECO:0000313" key="7">
    <source>
        <dbReference type="Proteomes" id="UP000007796"/>
    </source>
</evidence>
<evidence type="ECO:0000256" key="4">
    <source>
        <dbReference type="SAM" id="Phobius"/>
    </source>
</evidence>
<feature type="transmembrane region" description="Helical" evidence="4">
    <location>
        <begin position="722"/>
        <end position="745"/>
    </location>
</feature>
<dbReference type="STRING" id="655863.F0XNQ2"/>
<feature type="domain" description="SigF-like NTF2-like" evidence="5">
    <location>
        <begin position="607"/>
        <end position="738"/>
    </location>
</feature>
<reference evidence="6 7" key="1">
    <citation type="journal article" date="2011" name="Proc. Natl. Acad. Sci. U.S.A.">
        <title>Genome and transcriptome analyses of the mountain pine beetle-fungal symbiont Grosmannia clavigera, a lodgepole pine pathogen.</title>
        <authorList>
            <person name="DiGuistini S."/>
            <person name="Wang Y."/>
            <person name="Liao N.Y."/>
            <person name="Taylor G."/>
            <person name="Tanguay P."/>
            <person name="Feau N."/>
            <person name="Henrissat B."/>
            <person name="Chan S.K."/>
            <person name="Hesse-Orce U."/>
            <person name="Alamouti S.M."/>
            <person name="Tsui C.K.M."/>
            <person name="Docking R.T."/>
            <person name="Levasseur A."/>
            <person name="Haridas S."/>
            <person name="Robertson G."/>
            <person name="Birol I."/>
            <person name="Holt R.A."/>
            <person name="Marra M.A."/>
            <person name="Hamelin R.C."/>
            <person name="Hirst M."/>
            <person name="Jones S.J.M."/>
            <person name="Bohlmann J."/>
            <person name="Breuil C."/>
        </authorList>
    </citation>
    <scope>NUCLEOTIDE SEQUENCE [LARGE SCALE GENOMIC DNA]</scope>
    <source>
        <strain evidence="7">kw1407 / UAMH 11150</strain>
    </source>
</reference>
<evidence type="ECO:0000313" key="6">
    <source>
        <dbReference type="EMBL" id="EFX00495.1"/>
    </source>
</evidence>
<dbReference type="SUPFAM" id="SSF51905">
    <property type="entry name" value="FAD/NAD(P)-binding domain"/>
    <property type="match status" value="1"/>
</dbReference>
<dbReference type="EMBL" id="GL629801">
    <property type="protein sequence ID" value="EFX00495.1"/>
    <property type="molecule type" value="Genomic_DNA"/>
</dbReference>
<feature type="domain" description="SigF-like NTF2-like" evidence="5">
    <location>
        <begin position="548"/>
        <end position="593"/>
    </location>
</feature>
<keyword evidence="4" id="KW-1133">Transmembrane helix</keyword>
<dbReference type="InParanoid" id="F0XNQ2"/>
<dbReference type="Pfam" id="PF00743">
    <property type="entry name" value="FMO-like"/>
    <property type="match status" value="1"/>
</dbReference>
<dbReference type="InterPro" id="IPR020946">
    <property type="entry name" value="Flavin_mOase-like"/>
</dbReference>
<keyword evidence="6" id="KW-0503">Monooxygenase</keyword>
<dbReference type="InterPro" id="IPR057514">
    <property type="entry name" value="NTF2_SigF"/>
</dbReference>
<dbReference type="HOGENOM" id="CLU_367621_0_0_1"/>